<protein>
    <submittedName>
        <fullName evidence="1">Phospholipid-transporting ATPase IG</fullName>
    </submittedName>
</protein>
<sequence length="71" mass="8071">DGYRTLCVAYKHLSAEEYANADAGLREAKLALQDREEKLMDVYNQVETEMTLIGATAVEDQWVLPPHTLFK</sequence>
<dbReference type="Proteomes" id="UP001434883">
    <property type="component" value="Unassembled WGS sequence"/>
</dbReference>
<dbReference type="InterPro" id="IPR023299">
    <property type="entry name" value="ATPase_P-typ_cyto_dom_N"/>
</dbReference>
<dbReference type="PANTHER" id="PTHR24092">
    <property type="entry name" value="PROBABLE PHOSPHOLIPID-TRANSPORTING ATPASE"/>
    <property type="match status" value="1"/>
</dbReference>
<dbReference type="PANTHER" id="PTHR24092:SF38">
    <property type="entry name" value="PHOSPHOLIPID-TRANSPORTING ATPASE IG"/>
    <property type="match status" value="1"/>
</dbReference>
<gene>
    <name evidence="1" type="primary">ATP11C_1</name>
    <name evidence="1" type="ORF">XENOCAPTIV_005171</name>
</gene>
<evidence type="ECO:0000313" key="2">
    <source>
        <dbReference type="Proteomes" id="UP001434883"/>
    </source>
</evidence>
<reference evidence="1 2" key="1">
    <citation type="submission" date="2021-06" db="EMBL/GenBank/DDBJ databases">
        <authorList>
            <person name="Palmer J.M."/>
        </authorList>
    </citation>
    <scope>NUCLEOTIDE SEQUENCE [LARGE SCALE GENOMIC DNA]</scope>
    <source>
        <strain evidence="1 2">XC_2019</strain>
        <tissue evidence="1">Muscle</tissue>
    </source>
</reference>
<name>A0ABV0RVC9_9TELE</name>
<feature type="non-terminal residue" evidence="1">
    <location>
        <position position="1"/>
    </location>
</feature>
<organism evidence="1 2">
    <name type="scientific">Xenoophorus captivus</name>
    <dbReference type="NCBI Taxonomy" id="1517983"/>
    <lineage>
        <taxon>Eukaryota</taxon>
        <taxon>Metazoa</taxon>
        <taxon>Chordata</taxon>
        <taxon>Craniata</taxon>
        <taxon>Vertebrata</taxon>
        <taxon>Euteleostomi</taxon>
        <taxon>Actinopterygii</taxon>
        <taxon>Neopterygii</taxon>
        <taxon>Teleostei</taxon>
        <taxon>Neoteleostei</taxon>
        <taxon>Acanthomorphata</taxon>
        <taxon>Ovalentaria</taxon>
        <taxon>Atherinomorphae</taxon>
        <taxon>Cyprinodontiformes</taxon>
        <taxon>Goodeidae</taxon>
        <taxon>Xenoophorus</taxon>
    </lineage>
</organism>
<dbReference type="Gene3D" id="3.40.1110.10">
    <property type="entry name" value="Calcium-transporting ATPase, cytoplasmic domain N"/>
    <property type="match status" value="1"/>
</dbReference>
<proteinExistence type="predicted"/>
<comment type="caution">
    <text evidence="1">The sequence shown here is derived from an EMBL/GenBank/DDBJ whole genome shotgun (WGS) entry which is preliminary data.</text>
</comment>
<dbReference type="EMBL" id="JAHRIN010058971">
    <property type="protein sequence ID" value="MEQ2211528.1"/>
    <property type="molecule type" value="Genomic_DNA"/>
</dbReference>
<evidence type="ECO:0000313" key="1">
    <source>
        <dbReference type="EMBL" id="MEQ2211528.1"/>
    </source>
</evidence>
<accession>A0ABV0RVC9</accession>
<keyword evidence="2" id="KW-1185">Reference proteome</keyword>